<gene>
    <name evidence="2" type="ORF">SCABRO_00977</name>
</gene>
<sequence length="52" mass="5426">MKLRTKMLVLCAIACFAFGIAGCGEKGSAEKAGKKIDKAAESARDAIHDATK</sequence>
<keyword evidence="1" id="KW-0732">Signal</keyword>
<evidence type="ECO:0000313" key="3">
    <source>
        <dbReference type="Proteomes" id="UP000030652"/>
    </source>
</evidence>
<dbReference type="EMBL" id="JRYO01000067">
    <property type="protein sequence ID" value="KHE93215.1"/>
    <property type="molecule type" value="Genomic_DNA"/>
</dbReference>
<evidence type="ECO:0000256" key="1">
    <source>
        <dbReference type="SAM" id="SignalP"/>
    </source>
</evidence>
<name>A0A0B0ERA8_9BACT</name>
<dbReference type="AlphaFoldDB" id="A0A0B0ERA8"/>
<comment type="caution">
    <text evidence="2">The sequence shown here is derived from an EMBL/GenBank/DDBJ whole genome shotgun (WGS) entry which is preliminary data.</text>
</comment>
<proteinExistence type="predicted"/>
<accession>A0A0B0ERA8</accession>
<reference evidence="2 3" key="1">
    <citation type="submission" date="2014-10" db="EMBL/GenBank/DDBJ databases">
        <title>Draft genome of anammox bacterium scalindua brodae, obtained using differential coverage binning of sequence data from two enrichment reactors.</title>
        <authorList>
            <person name="Speth D.R."/>
            <person name="Russ L."/>
            <person name="Kartal B."/>
            <person name="Op den Camp H.J."/>
            <person name="Dutilh B.E."/>
            <person name="Jetten M.S."/>
        </authorList>
    </citation>
    <scope>NUCLEOTIDE SEQUENCE [LARGE SCALE GENOMIC DNA]</scope>
    <source>
        <strain evidence="2">RU1</strain>
    </source>
</reference>
<evidence type="ECO:0000313" key="2">
    <source>
        <dbReference type="EMBL" id="KHE93215.1"/>
    </source>
</evidence>
<dbReference type="Proteomes" id="UP000030652">
    <property type="component" value="Unassembled WGS sequence"/>
</dbReference>
<organism evidence="2 3">
    <name type="scientific">Candidatus Scalindua brodae</name>
    <dbReference type="NCBI Taxonomy" id="237368"/>
    <lineage>
        <taxon>Bacteria</taxon>
        <taxon>Pseudomonadati</taxon>
        <taxon>Planctomycetota</taxon>
        <taxon>Candidatus Brocadiia</taxon>
        <taxon>Candidatus Brocadiales</taxon>
        <taxon>Candidatus Scalinduaceae</taxon>
        <taxon>Candidatus Scalindua</taxon>
    </lineage>
</organism>
<protein>
    <submittedName>
        <fullName evidence="2">Uncharacterized protein</fullName>
    </submittedName>
</protein>
<dbReference type="PROSITE" id="PS51257">
    <property type="entry name" value="PROKAR_LIPOPROTEIN"/>
    <property type="match status" value="1"/>
</dbReference>
<feature type="signal peptide" evidence="1">
    <location>
        <begin position="1"/>
        <end position="21"/>
    </location>
</feature>
<feature type="chain" id="PRO_5002073565" evidence="1">
    <location>
        <begin position="22"/>
        <end position="52"/>
    </location>
</feature>